<keyword evidence="4" id="KW-1185">Reference proteome</keyword>
<dbReference type="AlphaFoldDB" id="A0A939PD79"/>
<evidence type="ECO:0000313" key="3">
    <source>
        <dbReference type="EMBL" id="MBO2447524.1"/>
    </source>
</evidence>
<feature type="region of interest" description="Disordered" evidence="1">
    <location>
        <begin position="35"/>
        <end position="54"/>
    </location>
</feature>
<feature type="region of interest" description="Disordered" evidence="1">
    <location>
        <begin position="285"/>
        <end position="325"/>
    </location>
</feature>
<dbReference type="Proteomes" id="UP000669179">
    <property type="component" value="Unassembled WGS sequence"/>
</dbReference>
<evidence type="ECO:0000313" key="4">
    <source>
        <dbReference type="Proteomes" id="UP000669179"/>
    </source>
</evidence>
<keyword evidence="2" id="KW-0812">Transmembrane</keyword>
<accession>A0A939PD79</accession>
<evidence type="ECO:0000256" key="2">
    <source>
        <dbReference type="SAM" id="Phobius"/>
    </source>
</evidence>
<protein>
    <submittedName>
        <fullName evidence="3">Uncharacterized protein</fullName>
    </submittedName>
</protein>
<feature type="transmembrane region" description="Helical" evidence="2">
    <location>
        <begin position="58"/>
        <end position="78"/>
    </location>
</feature>
<dbReference type="RefSeq" id="WP_208255168.1">
    <property type="nucleotide sequence ID" value="NZ_JAGEOJ010000004.1"/>
</dbReference>
<keyword evidence="2" id="KW-1133">Transmembrane helix</keyword>
<keyword evidence="2" id="KW-0472">Membrane</keyword>
<organism evidence="3 4">
    <name type="scientific">Actinomadura barringtoniae</name>
    <dbReference type="NCBI Taxonomy" id="1427535"/>
    <lineage>
        <taxon>Bacteria</taxon>
        <taxon>Bacillati</taxon>
        <taxon>Actinomycetota</taxon>
        <taxon>Actinomycetes</taxon>
        <taxon>Streptosporangiales</taxon>
        <taxon>Thermomonosporaceae</taxon>
        <taxon>Actinomadura</taxon>
    </lineage>
</organism>
<feature type="compositionally biased region" description="Low complexity" evidence="1">
    <location>
        <begin position="314"/>
        <end position="325"/>
    </location>
</feature>
<evidence type="ECO:0000256" key="1">
    <source>
        <dbReference type="SAM" id="MobiDB-lite"/>
    </source>
</evidence>
<reference evidence="3" key="1">
    <citation type="submission" date="2021-03" db="EMBL/GenBank/DDBJ databases">
        <authorList>
            <person name="Kanchanasin P."/>
            <person name="Saeng-In P."/>
            <person name="Phongsopitanun W."/>
            <person name="Yuki M."/>
            <person name="Kudo T."/>
            <person name="Ohkuma M."/>
            <person name="Tanasupawat S."/>
        </authorList>
    </citation>
    <scope>NUCLEOTIDE SEQUENCE</scope>
    <source>
        <strain evidence="3">GKU 128</strain>
    </source>
</reference>
<feature type="compositionally biased region" description="Low complexity" evidence="1">
    <location>
        <begin position="295"/>
        <end position="305"/>
    </location>
</feature>
<sequence length="325" mass="33715">MNDIDTLVGRIAPVTDARAAELLSDEAAAELADRIVSSSAETPEEVSSPGRPRRRLTIGLPLLATGLAGATAVTALVFSSGGGSPAPGPSTTSTSHAPKVQLAAALTFTRKGGHIDVRIRDPYADPKRYKEEFAKRGLDVDLTLIPSSPSIVGSVVMIEGDITPINEKGACAVASGGDDCPVGVRIPAGYKGHAAVAFARAARPGEQYNSTANADAPGEVMHGMVYRKRRVSEVLAALAKRHVTVPEYRYEHGNESKAAYPGQIPGDWYVHDASPWAAGQVMLFVGPHPTERPGDAAPPNVDPNAPDTPPPGATPAATPSATPTS</sequence>
<gene>
    <name evidence="3" type="ORF">J4573_10530</name>
</gene>
<comment type="caution">
    <text evidence="3">The sequence shown here is derived from an EMBL/GenBank/DDBJ whole genome shotgun (WGS) entry which is preliminary data.</text>
</comment>
<proteinExistence type="predicted"/>
<dbReference type="EMBL" id="JAGEOJ010000004">
    <property type="protein sequence ID" value="MBO2447524.1"/>
    <property type="molecule type" value="Genomic_DNA"/>
</dbReference>
<name>A0A939PD79_9ACTN</name>